<dbReference type="EMBL" id="FOXQ01000007">
    <property type="protein sequence ID" value="SFQ24830.1"/>
    <property type="molecule type" value="Genomic_DNA"/>
</dbReference>
<dbReference type="Proteomes" id="UP000199031">
    <property type="component" value="Unassembled WGS sequence"/>
</dbReference>
<dbReference type="RefSeq" id="WP_143075853.1">
    <property type="nucleotide sequence ID" value="NZ_FOXQ01000007.1"/>
</dbReference>
<proteinExistence type="predicted"/>
<accession>A0A1I5WYT1</accession>
<evidence type="ECO:0000313" key="1">
    <source>
        <dbReference type="EMBL" id="SFQ24830.1"/>
    </source>
</evidence>
<gene>
    <name evidence="1" type="ORF">SAMN05444277_10789</name>
</gene>
<name>A0A1I5WYT1_9BACT</name>
<dbReference type="AlphaFoldDB" id="A0A1I5WYT1"/>
<dbReference type="STRING" id="1465490.SAMN05444277_10789"/>
<reference evidence="1 2" key="1">
    <citation type="submission" date="2016-10" db="EMBL/GenBank/DDBJ databases">
        <authorList>
            <person name="de Groot N.N."/>
        </authorList>
    </citation>
    <scope>NUCLEOTIDE SEQUENCE [LARGE SCALE GENOMIC DNA]</scope>
    <source>
        <strain evidence="1 2">DSM 28286</strain>
    </source>
</reference>
<keyword evidence="2" id="KW-1185">Reference proteome</keyword>
<sequence>MHYKKPKPQRLYTLLPSRFIVITVFCFFICVCEKAHAQDSITIGYLLDKLQTHQLKHDNYFIQGVFPSYINASRKFKTKKKDNTIFYNTLITYVLKDNYNRFSAEQKIICDSIIARSNRASRYFKNKNRNTYNFWRTDKSTRFNYSWWMPVFKGNSALPDDMDDTVLGFLMNSENEDSAKALHRFMQSYINNYPPLKTTYKVYAYDSAYSTWFGKKFPVVFDVSVLCNVLSFVQQYNLKWTKADSASLQHIVTTIQRNDIVKHPAFISPYYTNTSIILYHLARLMSIKPIHELEIIKPQLIQIANERLLSTHNLLEKIILGIALIKWEQSPPPLHFSKSDFKDIEQNNLPFFIGNIPSYFKRSIKGKFIDLRLLMYNHYCPAWNDCLLLEYLLLTGN</sequence>
<dbReference type="OrthoDB" id="1116847at2"/>
<protein>
    <submittedName>
        <fullName evidence="1">Uncharacterized protein</fullName>
    </submittedName>
</protein>
<evidence type="ECO:0000313" key="2">
    <source>
        <dbReference type="Proteomes" id="UP000199031"/>
    </source>
</evidence>
<organism evidence="1 2">
    <name type="scientific">Parafilimonas terrae</name>
    <dbReference type="NCBI Taxonomy" id="1465490"/>
    <lineage>
        <taxon>Bacteria</taxon>
        <taxon>Pseudomonadati</taxon>
        <taxon>Bacteroidota</taxon>
        <taxon>Chitinophagia</taxon>
        <taxon>Chitinophagales</taxon>
        <taxon>Chitinophagaceae</taxon>
        <taxon>Parafilimonas</taxon>
    </lineage>
</organism>